<evidence type="ECO:0000313" key="4">
    <source>
        <dbReference type="EMBL" id="KPQ15384.1"/>
    </source>
</evidence>
<comment type="caution">
    <text evidence="4">The sequence shown here is derived from an EMBL/GenBank/DDBJ whole genome shotgun (WGS) entry which is preliminary data.</text>
</comment>
<dbReference type="Pfam" id="PF02709">
    <property type="entry name" value="Glyco_transf_7C"/>
    <property type="match status" value="1"/>
</dbReference>
<dbReference type="SUPFAM" id="SSF53448">
    <property type="entry name" value="Nucleotide-diphospho-sugar transferases"/>
    <property type="match status" value="1"/>
</dbReference>
<dbReference type="PANTHER" id="PTHR43685">
    <property type="entry name" value="GLYCOSYLTRANSFERASE"/>
    <property type="match status" value="1"/>
</dbReference>
<dbReference type="Pfam" id="PF00535">
    <property type="entry name" value="Glycos_transf_2"/>
    <property type="match status" value="1"/>
</dbReference>
<dbReference type="InterPro" id="IPR027791">
    <property type="entry name" value="Galactosyl_T_C"/>
</dbReference>
<feature type="domain" description="Glycosyltransferase 2-like" evidence="2">
    <location>
        <begin position="29"/>
        <end position="167"/>
    </location>
</feature>
<dbReference type="eggNOG" id="COG1216">
    <property type="taxonomic scope" value="Bacteria"/>
</dbReference>
<dbReference type="GO" id="GO:0016740">
    <property type="term" value="F:transferase activity"/>
    <property type="evidence" value="ECO:0007669"/>
    <property type="project" value="UniProtKB-KW"/>
</dbReference>
<dbReference type="InterPro" id="IPR050834">
    <property type="entry name" value="Glycosyltransf_2"/>
</dbReference>
<dbReference type="PATRIC" id="fig|1305737.6.peg.2492"/>
<dbReference type="CDD" id="cd00761">
    <property type="entry name" value="Glyco_tranf_GTA_type"/>
    <property type="match status" value="1"/>
</dbReference>
<dbReference type="STRING" id="1305737.GCA_000526355_01973"/>
<feature type="domain" description="Galactosyltransferase C-terminal" evidence="3">
    <location>
        <begin position="175"/>
        <end position="222"/>
    </location>
</feature>
<name>A0A0P7XGT6_9BACT</name>
<dbReference type="InterPro" id="IPR029044">
    <property type="entry name" value="Nucleotide-diphossugar_trans"/>
</dbReference>
<gene>
    <name evidence="4" type="ORF">HLUCCX10_09280</name>
</gene>
<evidence type="ECO:0000259" key="2">
    <source>
        <dbReference type="Pfam" id="PF00535"/>
    </source>
</evidence>
<organism evidence="4 5">
    <name type="scientific">Algoriphagus marincola HL-49</name>
    <dbReference type="NCBI Taxonomy" id="1305737"/>
    <lineage>
        <taxon>Bacteria</taxon>
        <taxon>Pseudomonadati</taxon>
        <taxon>Bacteroidota</taxon>
        <taxon>Cytophagia</taxon>
        <taxon>Cytophagales</taxon>
        <taxon>Cyclobacteriaceae</taxon>
        <taxon>Algoriphagus</taxon>
    </lineage>
</organism>
<keyword evidence="1 4" id="KW-0808">Transferase</keyword>
<sequence length="281" mass="32427">MIITILSEIQIPIYRSDIYMQDPQKPIVSVIIPCYNQAGYLSETIQSAFESDYRPLEVIVVNDGSTDSSLQVALSLLEKYEGLEVIDQENAGVASARNAGIRQAKGDFILPLDGDDKIHPQYISKAVSVLISRPAIKVVYCEGKKFDEKGLKDWNLKPFSRRALARDNMIFVSALFRKKDWEEVGGFSEDMTMGREDWEFWIKMLKNGGEVVQLPMVGFFYRLTPNSKRKRTGTDQKKRERIAYLNEKHADFFERELLGPLRFQRTWSRPYNRLMKLLGRL</sequence>
<dbReference type="AlphaFoldDB" id="A0A0P7XGT6"/>
<evidence type="ECO:0000313" key="5">
    <source>
        <dbReference type="Proteomes" id="UP000050421"/>
    </source>
</evidence>
<dbReference type="InterPro" id="IPR001173">
    <property type="entry name" value="Glyco_trans_2-like"/>
</dbReference>
<dbReference type="PANTHER" id="PTHR43685:SF2">
    <property type="entry name" value="GLYCOSYLTRANSFERASE 2-LIKE DOMAIN-CONTAINING PROTEIN"/>
    <property type="match status" value="1"/>
</dbReference>
<reference evidence="4 5" key="1">
    <citation type="submission" date="2015-09" db="EMBL/GenBank/DDBJ databases">
        <title>Identification and resolution of microdiversity through metagenomic sequencing of parallel consortia.</title>
        <authorList>
            <person name="Nelson W.C."/>
            <person name="Romine M.F."/>
            <person name="Lindemann S.R."/>
        </authorList>
    </citation>
    <scope>NUCLEOTIDE SEQUENCE [LARGE SCALE GENOMIC DNA]</scope>
    <source>
        <strain evidence="4">HL-49</strain>
    </source>
</reference>
<evidence type="ECO:0000259" key="3">
    <source>
        <dbReference type="Pfam" id="PF02709"/>
    </source>
</evidence>
<dbReference type="EMBL" id="LJXT01000052">
    <property type="protein sequence ID" value="KPQ15384.1"/>
    <property type="molecule type" value="Genomic_DNA"/>
</dbReference>
<proteinExistence type="predicted"/>
<dbReference type="Gene3D" id="3.90.550.10">
    <property type="entry name" value="Spore Coat Polysaccharide Biosynthesis Protein SpsA, Chain A"/>
    <property type="match status" value="1"/>
</dbReference>
<evidence type="ECO:0000256" key="1">
    <source>
        <dbReference type="ARBA" id="ARBA00022679"/>
    </source>
</evidence>
<accession>A0A0P7XGT6</accession>
<protein>
    <submittedName>
        <fullName evidence="4">Glycosyltransferase</fullName>
    </submittedName>
</protein>
<dbReference type="Proteomes" id="UP000050421">
    <property type="component" value="Unassembled WGS sequence"/>
</dbReference>